<feature type="compositionally biased region" description="Polar residues" evidence="1">
    <location>
        <begin position="1"/>
        <end position="11"/>
    </location>
</feature>
<proteinExistence type="predicted"/>
<dbReference type="EMBL" id="JANPWB010000012">
    <property type="protein sequence ID" value="KAJ1120382.1"/>
    <property type="molecule type" value="Genomic_DNA"/>
</dbReference>
<feature type="compositionally biased region" description="Low complexity" evidence="1">
    <location>
        <begin position="59"/>
        <end position="72"/>
    </location>
</feature>
<dbReference type="Proteomes" id="UP001066276">
    <property type="component" value="Chromosome 8"/>
</dbReference>
<name>A0AAV7NZA6_PLEWA</name>
<dbReference type="AlphaFoldDB" id="A0AAV7NZA6"/>
<evidence type="ECO:0000313" key="2">
    <source>
        <dbReference type="EMBL" id="KAJ1120382.1"/>
    </source>
</evidence>
<gene>
    <name evidence="2" type="ORF">NDU88_008552</name>
</gene>
<feature type="region of interest" description="Disordered" evidence="1">
    <location>
        <begin position="1"/>
        <end position="72"/>
    </location>
</feature>
<sequence>MHGRTQANTQPHVGRKGRSQHRSSDRRTSQAGGQLELMALGVGFGRLPAPAPWLGRHQPASSPPSSLRSAVS</sequence>
<protein>
    <submittedName>
        <fullName evidence="2">Uncharacterized protein</fullName>
    </submittedName>
</protein>
<evidence type="ECO:0000313" key="3">
    <source>
        <dbReference type="Proteomes" id="UP001066276"/>
    </source>
</evidence>
<evidence type="ECO:0000256" key="1">
    <source>
        <dbReference type="SAM" id="MobiDB-lite"/>
    </source>
</evidence>
<accession>A0AAV7NZA6</accession>
<keyword evidence="3" id="KW-1185">Reference proteome</keyword>
<organism evidence="2 3">
    <name type="scientific">Pleurodeles waltl</name>
    <name type="common">Iberian ribbed newt</name>
    <dbReference type="NCBI Taxonomy" id="8319"/>
    <lineage>
        <taxon>Eukaryota</taxon>
        <taxon>Metazoa</taxon>
        <taxon>Chordata</taxon>
        <taxon>Craniata</taxon>
        <taxon>Vertebrata</taxon>
        <taxon>Euteleostomi</taxon>
        <taxon>Amphibia</taxon>
        <taxon>Batrachia</taxon>
        <taxon>Caudata</taxon>
        <taxon>Salamandroidea</taxon>
        <taxon>Salamandridae</taxon>
        <taxon>Pleurodelinae</taxon>
        <taxon>Pleurodeles</taxon>
    </lineage>
</organism>
<comment type="caution">
    <text evidence="2">The sequence shown here is derived from an EMBL/GenBank/DDBJ whole genome shotgun (WGS) entry which is preliminary data.</text>
</comment>
<reference evidence="2" key="1">
    <citation type="journal article" date="2022" name="bioRxiv">
        <title>Sequencing and chromosome-scale assembly of the giantPleurodeles waltlgenome.</title>
        <authorList>
            <person name="Brown T."/>
            <person name="Elewa A."/>
            <person name="Iarovenko S."/>
            <person name="Subramanian E."/>
            <person name="Araus A.J."/>
            <person name="Petzold A."/>
            <person name="Susuki M."/>
            <person name="Suzuki K.-i.T."/>
            <person name="Hayashi T."/>
            <person name="Toyoda A."/>
            <person name="Oliveira C."/>
            <person name="Osipova E."/>
            <person name="Leigh N.D."/>
            <person name="Simon A."/>
            <person name="Yun M.H."/>
        </authorList>
    </citation>
    <scope>NUCLEOTIDE SEQUENCE</scope>
    <source>
        <strain evidence="2">20211129_DDA</strain>
        <tissue evidence="2">Liver</tissue>
    </source>
</reference>